<gene>
    <name evidence="2" type="ORF">PRZ48_003138</name>
</gene>
<sequence>MFTFFAPLAALAYFILYIVHIEAVQHLNETKWPSQNFTSVPEFHPPVLEITAPEQASKDGYLFFNPGGPAADQVAPLIMDSDGELVWNGPPGLFTFNFGVQQYRGEDVLVFWNGTRFPEPKGRGHGNVYIWNKHYEQIANISLPGNFLEFNGERYPSNIDLHEHYITGNGTILVLAYNITMADLRSVGGLAEGWVVEGQVYEIDIETNEVLFTWNSLEHLDKLPFTDSLYPLGSEGYDGKTQENAWGYFHHNAVTPFTDGYIISSRYFCSAIAISREGEVLWVLQGRDGGDFQLEGNASFCYQHDIRVLSSSLDANNSLASLTISMHDNANSPIDKNKIPTSGKIFDIDLASKTATQTHRYLNTSGLIYGTAQGSHQRMTNGNIFEGAGYVPVMEEFSPDGTPLCRWTFGTPIRTTEGGFLSPEPENVVLSYRAYKQTWVGCPRTTPDVVLTKMQA</sequence>
<evidence type="ECO:0008006" key="4">
    <source>
        <dbReference type="Google" id="ProtNLM"/>
    </source>
</evidence>
<accession>A0ABR0EUQ2</accession>
<comment type="caution">
    <text evidence="2">The sequence shown here is derived from an EMBL/GenBank/DDBJ whole genome shotgun (WGS) entry which is preliminary data.</text>
</comment>
<dbReference type="EMBL" id="JAXOVC010000002">
    <property type="protein sequence ID" value="KAK4505175.1"/>
    <property type="molecule type" value="Genomic_DNA"/>
</dbReference>
<protein>
    <recommendedName>
        <fullName evidence="4">ASST-domain-containing protein</fullName>
    </recommendedName>
</protein>
<feature type="chain" id="PRO_5045986521" description="ASST-domain-containing protein" evidence="1">
    <location>
        <begin position="24"/>
        <end position="456"/>
    </location>
</feature>
<dbReference type="PANTHER" id="PTHR35340">
    <property type="entry name" value="PQQ ENZYME REPEAT PROTEIN-RELATED"/>
    <property type="match status" value="1"/>
</dbReference>
<keyword evidence="3" id="KW-1185">Reference proteome</keyword>
<name>A0ABR0EUQ2_ZASCE</name>
<dbReference type="Proteomes" id="UP001305779">
    <property type="component" value="Unassembled WGS sequence"/>
</dbReference>
<dbReference type="SUPFAM" id="SSF50998">
    <property type="entry name" value="Quinoprotein alcohol dehydrogenase-like"/>
    <property type="match status" value="1"/>
</dbReference>
<dbReference type="InterPro" id="IPR011047">
    <property type="entry name" value="Quinoprotein_ADH-like_sf"/>
</dbReference>
<evidence type="ECO:0000313" key="2">
    <source>
        <dbReference type="EMBL" id="KAK4505175.1"/>
    </source>
</evidence>
<evidence type="ECO:0000313" key="3">
    <source>
        <dbReference type="Proteomes" id="UP001305779"/>
    </source>
</evidence>
<organism evidence="2 3">
    <name type="scientific">Zasmidium cellare</name>
    <name type="common">Wine cellar mold</name>
    <name type="synonym">Racodium cellare</name>
    <dbReference type="NCBI Taxonomy" id="395010"/>
    <lineage>
        <taxon>Eukaryota</taxon>
        <taxon>Fungi</taxon>
        <taxon>Dikarya</taxon>
        <taxon>Ascomycota</taxon>
        <taxon>Pezizomycotina</taxon>
        <taxon>Dothideomycetes</taxon>
        <taxon>Dothideomycetidae</taxon>
        <taxon>Mycosphaerellales</taxon>
        <taxon>Mycosphaerellaceae</taxon>
        <taxon>Zasmidium</taxon>
    </lineage>
</organism>
<dbReference type="Pfam" id="PF14269">
    <property type="entry name" value="Arylsulfotran_2"/>
    <property type="match status" value="1"/>
</dbReference>
<keyword evidence="1" id="KW-0732">Signal</keyword>
<proteinExistence type="predicted"/>
<dbReference type="InterPro" id="IPR053143">
    <property type="entry name" value="Arylsulfate_ST"/>
</dbReference>
<reference evidence="2 3" key="1">
    <citation type="journal article" date="2023" name="G3 (Bethesda)">
        <title>A chromosome-level genome assembly of Zasmidium syzygii isolated from banana leaves.</title>
        <authorList>
            <person name="van Westerhoven A.C."/>
            <person name="Mehrabi R."/>
            <person name="Talebi R."/>
            <person name="Steentjes M.B.F."/>
            <person name="Corcolon B."/>
            <person name="Chong P.A."/>
            <person name="Kema G.H.J."/>
            <person name="Seidl M.F."/>
        </authorList>
    </citation>
    <scope>NUCLEOTIDE SEQUENCE [LARGE SCALE GENOMIC DNA]</scope>
    <source>
        <strain evidence="2 3">P124</strain>
    </source>
</reference>
<dbReference type="PANTHER" id="PTHR35340:SF6">
    <property type="entry name" value="ASST-DOMAIN-CONTAINING PROTEIN"/>
    <property type="match status" value="1"/>
</dbReference>
<evidence type="ECO:0000256" key="1">
    <source>
        <dbReference type="SAM" id="SignalP"/>
    </source>
</evidence>
<dbReference type="InterPro" id="IPR039535">
    <property type="entry name" value="ASST-like"/>
</dbReference>
<feature type="signal peptide" evidence="1">
    <location>
        <begin position="1"/>
        <end position="23"/>
    </location>
</feature>